<dbReference type="InterPro" id="IPR050866">
    <property type="entry name" value="CNG_cation_channel"/>
</dbReference>
<feature type="region of interest" description="Disordered" evidence="9">
    <location>
        <begin position="398"/>
        <end position="426"/>
    </location>
</feature>
<comment type="subcellular location">
    <subcellularLocation>
        <location evidence="1">Membrane</location>
        <topology evidence="1">Multi-pass membrane protein</topology>
    </subcellularLocation>
</comment>
<gene>
    <name evidence="12" type="primary">RvY_04699</name>
    <name evidence="12" type="synonym">RvY_04699.2</name>
    <name evidence="12" type="ORF">RvY_04699-2</name>
</gene>
<dbReference type="PROSITE" id="PS00888">
    <property type="entry name" value="CNMP_BINDING_1"/>
    <property type="match status" value="1"/>
</dbReference>
<evidence type="ECO:0000313" key="12">
    <source>
        <dbReference type="EMBL" id="GAU92647.1"/>
    </source>
</evidence>
<feature type="compositionally biased region" description="Low complexity" evidence="9">
    <location>
        <begin position="485"/>
        <end position="499"/>
    </location>
</feature>
<dbReference type="CDD" id="cd00038">
    <property type="entry name" value="CAP_ED"/>
    <property type="match status" value="1"/>
</dbReference>
<feature type="region of interest" description="Disordered" evidence="9">
    <location>
        <begin position="473"/>
        <end position="687"/>
    </location>
</feature>
<feature type="compositionally biased region" description="Basic residues" evidence="9">
    <location>
        <begin position="500"/>
        <end position="509"/>
    </location>
</feature>
<keyword evidence="6 10" id="KW-0472">Membrane</keyword>
<evidence type="ECO:0000259" key="11">
    <source>
        <dbReference type="PROSITE" id="PS50042"/>
    </source>
</evidence>
<feature type="compositionally biased region" description="Polar residues" evidence="9">
    <location>
        <begin position="542"/>
        <end position="584"/>
    </location>
</feature>
<dbReference type="SUPFAM" id="SSF51206">
    <property type="entry name" value="cAMP-binding domain-like"/>
    <property type="match status" value="1"/>
</dbReference>
<dbReference type="FunFam" id="1.10.287.630:FF:000001">
    <property type="entry name" value="Cyclic nucleotide-gated channel alpha 3"/>
    <property type="match status" value="1"/>
</dbReference>
<dbReference type="FunFam" id="2.60.120.10:FF:000020">
    <property type="entry name" value="Cyclic nucleotide-gated channel beta 3"/>
    <property type="match status" value="1"/>
</dbReference>
<evidence type="ECO:0000256" key="1">
    <source>
        <dbReference type="ARBA" id="ARBA00004141"/>
    </source>
</evidence>
<organism evidence="12 13">
    <name type="scientific">Ramazzottius varieornatus</name>
    <name type="common">Water bear</name>
    <name type="synonym">Tardigrade</name>
    <dbReference type="NCBI Taxonomy" id="947166"/>
    <lineage>
        <taxon>Eukaryota</taxon>
        <taxon>Metazoa</taxon>
        <taxon>Ecdysozoa</taxon>
        <taxon>Tardigrada</taxon>
        <taxon>Eutardigrada</taxon>
        <taxon>Parachela</taxon>
        <taxon>Hypsibioidea</taxon>
        <taxon>Ramazzottiidae</taxon>
        <taxon>Ramazzottius</taxon>
    </lineage>
</organism>
<reference evidence="12 13" key="1">
    <citation type="journal article" date="2016" name="Nat. Commun.">
        <title>Extremotolerant tardigrade genome and improved radiotolerance of human cultured cells by tardigrade-unique protein.</title>
        <authorList>
            <person name="Hashimoto T."/>
            <person name="Horikawa D.D."/>
            <person name="Saito Y."/>
            <person name="Kuwahara H."/>
            <person name="Kozuka-Hata H."/>
            <person name="Shin-I T."/>
            <person name="Minakuchi Y."/>
            <person name="Ohishi K."/>
            <person name="Motoyama A."/>
            <person name="Aizu T."/>
            <person name="Enomoto A."/>
            <person name="Kondo K."/>
            <person name="Tanaka S."/>
            <person name="Hara Y."/>
            <person name="Koshikawa S."/>
            <person name="Sagara H."/>
            <person name="Miura T."/>
            <person name="Yokobori S."/>
            <person name="Miyagawa K."/>
            <person name="Suzuki Y."/>
            <person name="Kubo T."/>
            <person name="Oyama M."/>
            <person name="Kohara Y."/>
            <person name="Fujiyama A."/>
            <person name="Arakawa K."/>
            <person name="Katayama T."/>
            <person name="Toyoda A."/>
            <person name="Kunieda T."/>
        </authorList>
    </citation>
    <scope>NUCLEOTIDE SEQUENCE [LARGE SCALE GENOMIC DNA]</scope>
    <source>
        <strain evidence="12 13">YOKOZUNA-1</strain>
    </source>
</reference>
<dbReference type="PANTHER" id="PTHR45638:SF1">
    <property type="entry name" value="CYCLIC NUCLEOTIDE-GATED ION CHANNEL SUBUNIT B, ISOFORM A"/>
    <property type="match status" value="1"/>
</dbReference>
<keyword evidence="2" id="KW-0813">Transport</keyword>
<comment type="caution">
    <text evidence="12">The sequence shown here is derived from an EMBL/GenBank/DDBJ whole genome shotgun (WGS) entry which is preliminary data.</text>
</comment>
<dbReference type="InterPro" id="IPR018490">
    <property type="entry name" value="cNMP-bd_dom_sf"/>
</dbReference>
<evidence type="ECO:0000256" key="10">
    <source>
        <dbReference type="SAM" id="Phobius"/>
    </source>
</evidence>
<sequence>MLKVLVYWEFLDRIDQIAVSPWNYYFRVLRSVSYMMYLIHANACVFYYFSYLMDFDPNNGFVYNNFQPACQNATNPGPRCNFPGQYNAYIFCFFFSVSMVTIIGNLNFPGLVPEMIYSVILWFIGVFIFATIVGQIRDVLKAMTRHEDEFYEVMDEIVEHMHTLKIPKELQDRVRTWLLFNWEQQKTIDERHLLDGLPSKLRTDLAMEVHFGTIHKVQLFKEVDKKVLEELLVRLRPTVYLAGDYICRKGEIGKEMYIVKEGMLEVVLPDGRVAVTLGPGSVFGEISLLALAGGNRRTADVRSKGFTNLYVLTKADLNDVLKDYPETMDALRNKAHELMNKGKPPPERAVTPPPEEVIHTRAQTPEMVKVAISILKEGSKVRNRMYSQSAHELKVHTADLHDDTDDDEVSLSLGTATEGENGHVTPQPVADVTADMLMQEELVQKTELISPNTEEIISPSLEEQVLQEFAHNHEADRQSAGSLQPPAAESDSASAPAPRKSSKMRRKSRANHDADAKSSSDSDDNAVAQGKTSRRRRSRRSNGSTAGVNRQESVDVPTTTPVPKESPMQTPDSGSSRLSTSKLINDSPKERATTPVMASLTSLKRRFAGAPKVHPIEADDAEPPEPETTSAAERPGVFTFELTPTTSSKPNTARHRHRDSNISFSDYDHSGLSDTFAGVTFSSPDTP</sequence>
<dbReference type="Gene3D" id="1.10.287.630">
    <property type="entry name" value="Helix hairpin bin"/>
    <property type="match status" value="1"/>
</dbReference>
<accession>A0A1D1UZ77</accession>
<feature type="domain" description="Cyclic nucleotide-binding" evidence="11">
    <location>
        <begin position="219"/>
        <end position="321"/>
    </location>
</feature>
<name>A0A1D1UZ77_RAMVA</name>
<dbReference type="Gene3D" id="2.60.120.10">
    <property type="entry name" value="Jelly Rolls"/>
    <property type="match status" value="1"/>
</dbReference>
<dbReference type="Gene3D" id="1.10.287.70">
    <property type="match status" value="1"/>
</dbReference>
<feature type="transmembrane region" description="Helical" evidence="10">
    <location>
        <begin position="115"/>
        <end position="136"/>
    </location>
</feature>
<feature type="transmembrane region" description="Helical" evidence="10">
    <location>
        <begin position="34"/>
        <end position="53"/>
    </location>
</feature>
<dbReference type="AlphaFoldDB" id="A0A1D1UZ77"/>
<dbReference type="InterPro" id="IPR018488">
    <property type="entry name" value="cNMP-bd_CS"/>
</dbReference>
<dbReference type="Proteomes" id="UP000186922">
    <property type="component" value="Unassembled WGS sequence"/>
</dbReference>
<keyword evidence="13" id="KW-1185">Reference proteome</keyword>
<evidence type="ECO:0000256" key="3">
    <source>
        <dbReference type="ARBA" id="ARBA00022692"/>
    </source>
</evidence>
<dbReference type="PROSITE" id="PS00889">
    <property type="entry name" value="CNMP_BINDING_2"/>
    <property type="match status" value="1"/>
</dbReference>
<dbReference type="SMART" id="SM00100">
    <property type="entry name" value="cNMP"/>
    <property type="match status" value="1"/>
</dbReference>
<dbReference type="STRING" id="947166.A0A1D1UZ77"/>
<dbReference type="EMBL" id="BDGG01000002">
    <property type="protein sequence ID" value="GAU92647.1"/>
    <property type="molecule type" value="Genomic_DNA"/>
</dbReference>
<dbReference type="PROSITE" id="PS50042">
    <property type="entry name" value="CNMP_BINDING_3"/>
    <property type="match status" value="1"/>
</dbReference>
<keyword evidence="8" id="KW-0407">Ion channel</keyword>
<dbReference type="GO" id="GO:0044877">
    <property type="term" value="F:protein-containing complex binding"/>
    <property type="evidence" value="ECO:0007669"/>
    <property type="project" value="TreeGrafter"/>
</dbReference>
<dbReference type="InterPro" id="IPR014710">
    <property type="entry name" value="RmlC-like_jellyroll"/>
</dbReference>
<dbReference type="GO" id="GO:0030553">
    <property type="term" value="F:cGMP binding"/>
    <property type="evidence" value="ECO:0007669"/>
    <property type="project" value="TreeGrafter"/>
</dbReference>
<evidence type="ECO:0000256" key="9">
    <source>
        <dbReference type="SAM" id="MobiDB-lite"/>
    </source>
</evidence>
<dbReference type="PANTHER" id="PTHR45638">
    <property type="entry name" value="CYCLIC NUCLEOTIDE-GATED CATION CHANNEL SUBUNIT A"/>
    <property type="match status" value="1"/>
</dbReference>
<keyword evidence="5" id="KW-0406">Ion transport</keyword>
<dbReference type="GO" id="GO:0005222">
    <property type="term" value="F:intracellularly cAMP-activated cation channel activity"/>
    <property type="evidence" value="ECO:0007669"/>
    <property type="project" value="TreeGrafter"/>
</dbReference>
<dbReference type="GO" id="GO:0005223">
    <property type="term" value="F:intracellularly cGMP-activated cation channel activity"/>
    <property type="evidence" value="ECO:0007669"/>
    <property type="project" value="TreeGrafter"/>
</dbReference>
<dbReference type="InterPro" id="IPR000595">
    <property type="entry name" value="cNMP-bd_dom"/>
</dbReference>
<evidence type="ECO:0000313" key="13">
    <source>
        <dbReference type="Proteomes" id="UP000186922"/>
    </source>
</evidence>
<evidence type="ECO:0000256" key="7">
    <source>
        <dbReference type="ARBA" id="ARBA00023286"/>
    </source>
</evidence>
<evidence type="ECO:0000256" key="8">
    <source>
        <dbReference type="ARBA" id="ARBA00023303"/>
    </source>
</evidence>
<dbReference type="GO" id="GO:0017071">
    <property type="term" value="C:intracellular cyclic nucleotide activated cation channel complex"/>
    <property type="evidence" value="ECO:0007669"/>
    <property type="project" value="TreeGrafter"/>
</dbReference>
<evidence type="ECO:0000256" key="5">
    <source>
        <dbReference type="ARBA" id="ARBA00023065"/>
    </source>
</evidence>
<dbReference type="GO" id="GO:0005886">
    <property type="term" value="C:plasma membrane"/>
    <property type="evidence" value="ECO:0007669"/>
    <property type="project" value="TreeGrafter"/>
</dbReference>
<feature type="compositionally biased region" description="Polar residues" evidence="9">
    <location>
        <begin position="642"/>
        <end position="651"/>
    </location>
</feature>
<keyword evidence="4 10" id="KW-1133">Transmembrane helix</keyword>
<evidence type="ECO:0000256" key="4">
    <source>
        <dbReference type="ARBA" id="ARBA00022989"/>
    </source>
</evidence>
<evidence type="ECO:0000256" key="2">
    <source>
        <dbReference type="ARBA" id="ARBA00022448"/>
    </source>
</evidence>
<dbReference type="OrthoDB" id="421226at2759"/>
<feature type="compositionally biased region" description="Basic and acidic residues" evidence="9">
    <location>
        <begin position="510"/>
        <end position="520"/>
    </location>
</feature>
<keyword evidence="3 10" id="KW-0812">Transmembrane</keyword>
<keyword evidence="7" id="KW-1071">Ligand-gated ion channel</keyword>
<proteinExistence type="predicted"/>
<evidence type="ECO:0000256" key="6">
    <source>
        <dbReference type="ARBA" id="ARBA00023136"/>
    </source>
</evidence>
<dbReference type="Pfam" id="PF00027">
    <property type="entry name" value="cNMP_binding"/>
    <property type="match status" value="1"/>
</dbReference>
<feature type="transmembrane region" description="Helical" evidence="10">
    <location>
        <begin position="88"/>
        <end position="108"/>
    </location>
</feature>
<protein>
    <recommendedName>
        <fullName evidence="11">Cyclic nucleotide-binding domain-containing protein</fullName>
    </recommendedName>
</protein>
<dbReference type="SUPFAM" id="SSF81324">
    <property type="entry name" value="Voltage-gated potassium channels"/>
    <property type="match status" value="1"/>
</dbReference>